<keyword evidence="3" id="KW-0560">Oxidoreductase</keyword>
<evidence type="ECO:0000313" key="5">
    <source>
        <dbReference type="EMBL" id="VUC30003.1"/>
    </source>
</evidence>
<dbReference type="InterPro" id="IPR036291">
    <property type="entry name" value="NAD(P)-bd_dom_sf"/>
</dbReference>
<accession>A0ABY6UG76</accession>
<evidence type="ECO:0000256" key="1">
    <source>
        <dbReference type="ARBA" id="ARBA00005725"/>
    </source>
</evidence>
<name>A0ABY6UG76_BIOOC</name>
<dbReference type="InterPro" id="IPR008030">
    <property type="entry name" value="NmrA-like"/>
</dbReference>
<proteinExistence type="inferred from homology"/>
<protein>
    <recommendedName>
        <fullName evidence="4">NmrA-like domain-containing protein</fullName>
    </recommendedName>
</protein>
<keyword evidence="6" id="KW-1185">Reference proteome</keyword>
<keyword evidence="2" id="KW-0521">NADP</keyword>
<dbReference type="EMBL" id="CABFNS010000812">
    <property type="protein sequence ID" value="VUC30003.1"/>
    <property type="molecule type" value="Genomic_DNA"/>
</dbReference>
<comment type="caution">
    <text evidence="5">The sequence shown here is derived from an EMBL/GenBank/DDBJ whole genome shotgun (WGS) entry which is preliminary data.</text>
</comment>
<dbReference type="PANTHER" id="PTHR47706:SF4">
    <property type="entry name" value="NMRA-LIKE DOMAIN-CONTAINING PROTEIN"/>
    <property type="match status" value="1"/>
</dbReference>
<evidence type="ECO:0000313" key="6">
    <source>
        <dbReference type="Proteomes" id="UP000766486"/>
    </source>
</evidence>
<dbReference type="Proteomes" id="UP000766486">
    <property type="component" value="Unassembled WGS sequence"/>
</dbReference>
<dbReference type="Pfam" id="PF05368">
    <property type="entry name" value="NmrA"/>
    <property type="match status" value="1"/>
</dbReference>
<evidence type="ECO:0000256" key="3">
    <source>
        <dbReference type="ARBA" id="ARBA00023002"/>
    </source>
</evidence>
<dbReference type="SUPFAM" id="SSF51735">
    <property type="entry name" value="NAD(P)-binding Rossmann-fold domains"/>
    <property type="match status" value="1"/>
</dbReference>
<gene>
    <name evidence="5" type="ORF">CLO192961_LOCUS273326</name>
</gene>
<dbReference type="InterPro" id="IPR051609">
    <property type="entry name" value="NmrA/Isoflavone_reductase-like"/>
</dbReference>
<dbReference type="PANTHER" id="PTHR47706">
    <property type="entry name" value="NMRA-LIKE FAMILY PROTEIN"/>
    <property type="match status" value="1"/>
</dbReference>
<dbReference type="Gene3D" id="3.40.50.720">
    <property type="entry name" value="NAD(P)-binding Rossmann-like Domain"/>
    <property type="match status" value="1"/>
</dbReference>
<sequence length="324" mass="35352">MGIIAVAGGTGGVGRALVEAIVARGKHDVKILSRNASHAAKHSRLLKANDAAAVEIGVPIVVVDYGSFESLTNVFEENNFDTVISALSTMPQEGTPPEVNMIRAAQASKSTRRFIPSNWALPIRGEIAKLLPSSGMKTQALEALEKTDLEWTVFYAGFFTDFYATPAIKTYLNPMTAVIDLEHNMAAIPGTGNTPVSFIHTFDLAKLVDRALDFEKWDPEYYVVGDSLTWNDFARTVEAVRGTKLTIVYDSVEDLKQGKATELPALTKALPFIPIPREAMLSFIATFGLLFDGGVMNFNHKDTLNKKFPDIKTLSVKEALEANV</sequence>
<evidence type="ECO:0000259" key="4">
    <source>
        <dbReference type="Pfam" id="PF05368"/>
    </source>
</evidence>
<feature type="domain" description="NmrA-like" evidence="4">
    <location>
        <begin position="4"/>
        <end position="257"/>
    </location>
</feature>
<reference evidence="5 6" key="1">
    <citation type="submission" date="2019-06" db="EMBL/GenBank/DDBJ databases">
        <authorList>
            <person name="Broberg M."/>
        </authorList>
    </citation>
    <scope>NUCLEOTIDE SEQUENCE [LARGE SCALE GENOMIC DNA]</scope>
</reference>
<evidence type="ECO:0000256" key="2">
    <source>
        <dbReference type="ARBA" id="ARBA00022857"/>
    </source>
</evidence>
<comment type="similarity">
    <text evidence="1">Belongs to the NmrA-type oxidoreductase family. Isoflavone reductase subfamily.</text>
</comment>
<organism evidence="5 6">
    <name type="scientific">Bionectria ochroleuca</name>
    <name type="common">Gliocladium roseum</name>
    <dbReference type="NCBI Taxonomy" id="29856"/>
    <lineage>
        <taxon>Eukaryota</taxon>
        <taxon>Fungi</taxon>
        <taxon>Dikarya</taxon>
        <taxon>Ascomycota</taxon>
        <taxon>Pezizomycotina</taxon>
        <taxon>Sordariomycetes</taxon>
        <taxon>Hypocreomycetidae</taxon>
        <taxon>Hypocreales</taxon>
        <taxon>Bionectriaceae</taxon>
        <taxon>Clonostachys</taxon>
    </lineage>
</organism>